<name>A0A1H9YB36_9BACI</name>
<keyword evidence="2" id="KW-1185">Reference proteome</keyword>
<proteinExistence type="predicted"/>
<reference evidence="1 2" key="1">
    <citation type="submission" date="2016-10" db="EMBL/GenBank/DDBJ databases">
        <authorList>
            <person name="de Groot N.N."/>
        </authorList>
    </citation>
    <scope>NUCLEOTIDE SEQUENCE [LARGE SCALE GENOMIC DNA]</scope>
    <source>
        <strain evidence="1 2">IBRC-M 10780</strain>
    </source>
</reference>
<dbReference type="Proteomes" id="UP000198618">
    <property type="component" value="Unassembled WGS sequence"/>
</dbReference>
<organism evidence="1 2">
    <name type="scientific">Oceanobacillus limi</name>
    <dbReference type="NCBI Taxonomy" id="930131"/>
    <lineage>
        <taxon>Bacteria</taxon>
        <taxon>Bacillati</taxon>
        <taxon>Bacillota</taxon>
        <taxon>Bacilli</taxon>
        <taxon>Bacillales</taxon>
        <taxon>Bacillaceae</taxon>
        <taxon>Oceanobacillus</taxon>
    </lineage>
</organism>
<protein>
    <submittedName>
        <fullName evidence="1">Uncharacterized protein</fullName>
    </submittedName>
</protein>
<accession>A0A1H9YB36</accession>
<dbReference type="AlphaFoldDB" id="A0A1H9YB36"/>
<dbReference type="EMBL" id="FOHE01000001">
    <property type="protein sequence ID" value="SES66016.1"/>
    <property type="molecule type" value="Genomic_DNA"/>
</dbReference>
<dbReference type="STRING" id="930131.SAMN05216389_101290"/>
<gene>
    <name evidence="1" type="ORF">SAMN05216389_101290</name>
</gene>
<dbReference type="RefSeq" id="WP_090866076.1">
    <property type="nucleotide sequence ID" value="NZ_FOHE01000001.1"/>
</dbReference>
<dbReference type="OrthoDB" id="2648027at2"/>
<evidence type="ECO:0000313" key="1">
    <source>
        <dbReference type="EMBL" id="SES66016.1"/>
    </source>
</evidence>
<sequence>MTTAISLWETYMIETLIAKGMARETLITTIKNEDVEALNNFDDSFDYADLIEASKKAPGNIEQAIESGYTIKYVSKFGIKRLLGLKFSLQEGTDYQMEDATFYNVRVTEDQLSTLKQMLANHWKVEHVRTDEDDHFVHIIHVTEQQ</sequence>
<evidence type="ECO:0000313" key="2">
    <source>
        <dbReference type="Proteomes" id="UP000198618"/>
    </source>
</evidence>